<dbReference type="InterPro" id="IPR056693">
    <property type="entry name" value="DUF7791"/>
</dbReference>
<dbReference type="AlphaFoldDB" id="A0AA39TZ11"/>
<feature type="compositionally biased region" description="Acidic residues" evidence="2">
    <location>
        <begin position="832"/>
        <end position="845"/>
    </location>
</feature>
<organism evidence="6 7">
    <name type="scientific">Immersiella caudata</name>
    <dbReference type="NCBI Taxonomy" id="314043"/>
    <lineage>
        <taxon>Eukaryota</taxon>
        <taxon>Fungi</taxon>
        <taxon>Dikarya</taxon>
        <taxon>Ascomycota</taxon>
        <taxon>Pezizomycotina</taxon>
        <taxon>Sordariomycetes</taxon>
        <taxon>Sordariomycetidae</taxon>
        <taxon>Sordariales</taxon>
        <taxon>Lasiosphaeriaceae</taxon>
        <taxon>Immersiella</taxon>
    </lineage>
</organism>
<feature type="region of interest" description="Disordered" evidence="2">
    <location>
        <begin position="792"/>
        <end position="849"/>
    </location>
</feature>
<proteinExistence type="predicted"/>
<evidence type="ECO:0000256" key="3">
    <source>
        <dbReference type="SAM" id="Phobius"/>
    </source>
</evidence>
<dbReference type="InterPro" id="IPR056884">
    <property type="entry name" value="NPHP3-like_N"/>
</dbReference>
<feature type="region of interest" description="Disordered" evidence="2">
    <location>
        <begin position="729"/>
        <end position="777"/>
    </location>
</feature>
<feature type="compositionally biased region" description="Basic and acidic residues" evidence="2">
    <location>
        <begin position="808"/>
        <end position="831"/>
    </location>
</feature>
<sequence>MDPITAVGLASSIITFVEFGVKLVGGAREIYFSTTGKTAQNATAELVVNELKLWSTRLVPPVRVRAPTDEETSVYNLAEECRAICDEMLTLLDKSRSRRSDSKTSAAVAVFKDVWHKNDREKCKARLQDCQKQLNVQVATLDRSAIKASLQDLAESATKSDKRLAALEKAADDLKTLASSFSIDSALAEQLFQLQKLPDDAVREIAAQRLLSTLRFPDMHGRFDQVLGAHESTFRWILEQEPSVGGTDSLSGSSFVDWLASNDPEVFHIAGKLGSGKSTLMKFLFESDRLKERLSPWADGKHLVLVNFFFWRAGSELQKSLDGLQRSLLYDLLKQRPDLIPSVLPLQWGKITSLHLQADPDLRIFRTDVQKAFKELSRDHRLYDKHSFCIFIDGLDEYAESREYHYEDMVALLRQWAAASPANLKICVSSREIPPFENAFSPRRRLRLQDLTRDDIEGFIHARIQSFWVPNQAEEDDAEQKLVSKVADKASGVFLWVALVLETLQDGCRNGDRLKGLLEKIDDMPPEIESLYEHLLGSIRTKADRRAVYRTFDMVVQITESGGTGISLLQYSFLDEFEDNPLFAINAPINEADTTARKSEELYRLERARNRLRGQCKCLLEVDKRNEYIAFVHRSAYDFVREDIKKLSEAERGRLDTVEAISQTYLAELKFLNRLQPSAGSDIRVILVLRKSDDICRDAPPFRFLESLRKATLEVQNATLQSEISRPITYIANDKDKESDEGEKPDEEGSEEADESADEEDTSVFEGFSSDEESNGQGVDAIEDCHELGDTAEMEDSSENEDASFEEDANKRTASSEEHASREENSRSEKGEFEEEGNSSDEDATSEGWNNGMNMISSFYIAASVGLLDYVSWVLDKDFTVSNDTMRFQKTLSVILKTSVQITTHDNIEAFRMVLRYLKQGRLLDDRTTSYTVGDTTVWEEFILFASRMHGMSKVQAAILGEMFEIMLEAGLNSDYKVRRDDRNYLFIIEKTLKRYIRRNLNQENGGATGSTSDGGCDGDGEFGSDGVRGPEVGDLKSLTGSVPAMEPNPSPTETNSRADTHAVDLMPENMVEQSEPVLPQSQPRMPTATSGRWDISLQDVTRWYPLITFGLGIAITVAFTRYNRSR</sequence>
<accession>A0AA39TZ11</accession>
<keyword evidence="3" id="KW-1133">Transmembrane helix</keyword>
<evidence type="ECO:0000259" key="5">
    <source>
        <dbReference type="Pfam" id="PF25053"/>
    </source>
</evidence>
<feature type="compositionally biased region" description="Acidic residues" evidence="2">
    <location>
        <begin position="792"/>
        <end position="807"/>
    </location>
</feature>
<dbReference type="Gene3D" id="3.40.50.300">
    <property type="entry name" value="P-loop containing nucleotide triphosphate hydrolases"/>
    <property type="match status" value="1"/>
</dbReference>
<dbReference type="Proteomes" id="UP001175000">
    <property type="component" value="Unassembled WGS sequence"/>
</dbReference>
<evidence type="ECO:0000259" key="4">
    <source>
        <dbReference type="Pfam" id="PF24883"/>
    </source>
</evidence>
<name>A0AA39TZ11_9PEZI</name>
<keyword evidence="3" id="KW-0812">Transmembrane</keyword>
<keyword evidence="3" id="KW-0472">Membrane</keyword>
<gene>
    <name evidence="6" type="ORF">B0T14DRAFT_572049</name>
</gene>
<evidence type="ECO:0000256" key="1">
    <source>
        <dbReference type="ARBA" id="ARBA00022737"/>
    </source>
</evidence>
<comment type="caution">
    <text evidence="6">The sequence shown here is derived from an EMBL/GenBank/DDBJ whole genome shotgun (WGS) entry which is preliminary data.</text>
</comment>
<feature type="transmembrane region" description="Helical" evidence="3">
    <location>
        <begin position="1104"/>
        <end position="1123"/>
    </location>
</feature>
<dbReference type="EMBL" id="JAULSU010000007">
    <property type="protein sequence ID" value="KAK0612233.1"/>
    <property type="molecule type" value="Genomic_DNA"/>
</dbReference>
<feature type="compositionally biased region" description="Acidic residues" evidence="2">
    <location>
        <begin position="739"/>
        <end position="774"/>
    </location>
</feature>
<dbReference type="Pfam" id="PF25053">
    <property type="entry name" value="DUF7791"/>
    <property type="match status" value="1"/>
</dbReference>
<reference evidence="6" key="1">
    <citation type="submission" date="2023-06" db="EMBL/GenBank/DDBJ databases">
        <title>Genome-scale phylogeny and comparative genomics of the fungal order Sordariales.</title>
        <authorList>
            <consortium name="Lawrence Berkeley National Laboratory"/>
            <person name="Hensen N."/>
            <person name="Bonometti L."/>
            <person name="Westerberg I."/>
            <person name="Brannstrom I.O."/>
            <person name="Guillou S."/>
            <person name="Cros-Aarteil S."/>
            <person name="Calhoun S."/>
            <person name="Haridas S."/>
            <person name="Kuo A."/>
            <person name="Mondo S."/>
            <person name="Pangilinan J."/>
            <person name="Riley R."/>
            <person name="Labutti K."/>
            <person name="Andreopoulos B."/>
            <person name="Lipzen A."/>
            <person name="Chen C."/>
            <person name="Yanf M."/>
            <person name="Daum C."/>
            <person name="Ng V."/>
            <person name="Clum A."/>
            <person name="Steindorff A."/>
            <person name="Ohm R."/>
            <person name="Martin F."/>
            <person name="Silar P."/>
            <person name="Natvig D."/>
            <person name="Lalanne C."/>
            <person name="Gautier V."/>
            <person name="Ament-Velasquez S.L."/>
            <person name="Kruys A."/>
            <person name="Hutchinson M.I."/>
            <person name="Powell A.J."/>
            <person name="Barry K."/>
            <person name="Miller A.N."/>
            <person name="Grigoriev I.V."/>
            <person name="Debuchy R."/>
            <person name="Gladieux P."/>
            <person name="Thoren M.H."/>
            <person name="Johannesson H."/>
        </authorList>
    </citation>
    <scope>NUCLEOTIDE SEQUENCE</scope>
    <source>
        <strain evidence="6">CBS 606.72</strain>
    </source>
</reference>
<dbReference type="InterPro" id="IPR027417">
    <property type="entry name" value="P-loop_NTPase"/>
</dbReference>
<keyword evidence="1" id="KW-0677">Repeat</keyword>
<dbReference type="PANTHER" id="PTHR10039">
    <property type="entry name" value="AMELOGENIN"/>
    <property type="match status" value="1"/>
</dbReference>
<evidence type="ECO:0000256" key="2">
    <source>
        <dbReference type="SAM" id="MobiDB-lite"/>
    </source>
</evidence>
<dbReference type="SUPFAM" id="SSF52540">
    <property type="entry name" value="P-loop containing nucleoside triphosphate hydrolases"/>
    <property type="match status" value="1"/>
</dbReference>
<feature type="domain" description="Nephrocystin 3-like N-terminal" evidence="4">
    <location>
        <begin position="250"/>
        <end position="431"/>
    </location>
</feature>
<dbReference type="PANTHER" id="PTHR10039:SF5">
    <property type="entry name" value="NACHT DOMAIN-CONTAINING PROTEIN"/>
    <property type="match status" value="1"/>
</dbReference>
<feature type="region of interest" description="Disordered" evidence="2">
    <location>
        <begin position="1003"/>
        <end position="1058"/>
    </location>
</feature>
<dbReference type="Pfam" id="PF24883">
    <property type="entry name" value="NPHP3_N"/>
    <property type="match status" value="1"/>
</dbReference>
<evidence type="ECO:0000313" key="6">
    <source>
        <dbReference type="EMBL" id="KAK0612233.1"/>
    </source>
</evidence>
<feature type="domain" description="DUF7791" evidence="5">
    <location>
        <begin position="564"/>
        <end position="672"/>
    </location>
</feature>
<protein>
    <recommendedName>
        <fullName evidence="8">NACHT domain-containing protein</fullName>
    </recommendedName>
</protein>
<evidence type="ECO:0008006" key="8">
    <source>
        <dbReference type="Google" id="ProtNLM"/>
    </source>
</evidence>
<evidence type="ECO:0000313" key="7">
    <source>
        <dbReference type="Proteomes" id="UP001175000"/>
    </source>
</evidence>
<keyword evidence="7" id="KW-1185">Reference proteome</keyword>